<feature type="transmembrane region" description="Helical" evidence="2">
    <location>
        <begin position="602"/>
        <end position="626"/>
    </location>
</feature>
<accession>A0A451B795</accession>
<feature type="region of interest" description="Disordered" evidence="1">
    <location>
        <begin position="335"/>
        <end position="356"/>
    </location>
</feature>
<sequence length="791" mass="89639">MDYPGNLLPDTPEGKLEPAPDEPREEKNSLTIRLLAAYAWLSWLLFHNGLSCPSRAWKDFRGLLDGEMLLIWGDIEKGSEPGYAKHIADLRNIVARFHITKGQTPSRGLKRLQTLLDWPDDAVIGKEIAIDVISMVYVILDNLDHAWTTDRGKLLIRAEDLWAQKDSERRQLALDALSVHRIRWPGDAKASKKAKEWKGANIEEGWEEGLLVANAAIKADDLQIAEGWLCWAAVKTPPGSAARLRAYHQLSVVRLVREIRNKGGLAGQERHSELAWVLENSAHNPLKRVSYWLTENVTAPAMPEGDPAHPHCAYWSVRVRLLFAQAKELASRVENSLDDPPAHGQVSADPDPINLRRGMSDDHRRTVYRLLYRARRAFECLPELWRDDLRATLGSELERVFAFIERRNRILCLEAMWWRGLKTKEAKWLRGKLRDLEQARQEPEPVVDDIPWFPKDEDITNIPFALLDDLPAFRDGASRTWLKKSAKGISYRELARLSDKRLQRLRVFLRRQEEFRARSEPEKSGKRFLARFAGFTAAIGNIGKSRRARHIAPSASPTQHPHTLLATSPDHPSLTTDEGEPGASEESPSKPGFSWLGISKTVWFIVLLILAVSIIVMTVIGGFVLLEGATPGEDPTQNKDPAPFVQKAPMTPEQKKPKARLNPGQIYKTNPEIDGNRVPFARLDRPLGKNHFRCGEECQKDQHDYCLIIVSVFIRADQLNLDKGKITGNLRDRMLWRRSGDKLGSLNSNARNMTVKTDRKSPITINRDPYLKVDIEGWVSKEDVICQTDAS</sequence>
<dbReference type="AlphaFoldDB" id="A0A451B795"/>
<feature type="region of interest" description="Disordered" evidence="1">
    <location>
        <begin position="1"/>
        <end position="25"/>
    </location>
</feature>
<reference evidence="3" key="1">
    <citation type="submission" date="2019-02" db="EMBL/GenBank/DDBJ databases">
        <authorList>
            <person name="Gruber-Vodicka R. H."/>
            <person name="Seah K. B. B."/>
        </authorList>
    </citation>
    <scope>NUCLEOTIDE SEQUENCE</scope>
    <source>
        <strain evidence="3">BECK_BZ198</strain>
    </source>
</reference>
<gene>
    <name evidence="3" type="ORF">BECKMB1821H_GA0114242_100194</name>
</gene>
<name>A0A451B795_9GAMM</name>
<feature type="region of interest" description="Disordered" evidence="1">
    <location>
        <begin position="546"/>
        <end position="591"/>
    </location>
</feature>
<evidence type="ECO:0000313" key="3">
    <source>
        <dbReference type="EMBL" id="VFK74163.1"/>
    </source>
</evidence>
<keyword evidence="2" id="KW-0472">Membrane</keyword>
<dbReference type="EMBL" id="CAADGH010000001">
    <property type="protein sequence ID" value="VFK74163.1"/>
    <property type="molecule type" value="Genomic_DNA"/>
</dbReference>
<organism evidence="3">
    <name type="scientific">Candidatus Kentrum sp. MB</name>
    <dbReference type="NCBI Taxonomy" id="2138164"/>
    <lineage>
        <taxon>Bacteria</taxon>
        <taxon>Pseudomonadati</taxon>
        <taxon>Pseudomonadota</taxon>
        <taxon>Gammaproteobacteria</taxon>
        <taxon>Candidatus Kentrum</taxon>
    </lineage>
</organism>
<feature type="compositionally biased region" description="Low complexity" evidence="1">
    <location>
        <begin position="581"/>
        <end position="591"/>
    </location>
</feature>
<keyword evidence="2" id="KW-1133">Transmembrane helix</keyword>
<evidence type="ECO:0000256" key="1">
    <source>
        <dbReference type="SAM" id="MobiDB-lite"/>
    </source>
</evidence>
<evidence type="ECO:0000256" key="2">
    <source>
        <dbReference type="SAM" id="Phobius"/>
    </source>
</evidence>
<protein>
    <submittedName>
        <fullName evidence="3">Uncharacterized protein</fullName>
    </submittedName>
</protein>
<feature type="region of interest" description="Disordered" evidence="1">
    <location>
        <begin position="632"/>
        <end position="668"/>
    </location>
</feature>
<keyword evidence="2" id="KW-0812">Transmembrane</keyword>
<feature type="compositionally biased region" description="Basic and acidic residues" evidence="1">
    <location>
        <begin position="12"/>
        <end position="25"/>
    </location>
</feature>
<proteinExistence type="predicted"/>